<dbReference type="InterPro" id="IPR050611">
    <property type="entry name" value="ABCF"/>
</dbReference>
<evidence type="ECO:0000259" key="8">
    <source>
        <dbReference type="PROSITE" id="PS50893"/>
    </source>
</evidence>
<reference evidence="10" key="1">
    <citation type="submission" date="2016-10" db="EMBL/GenBank/DDBJ databases">
        <authorList>
            <person name="Varghese N."/>
            <person name="Submissions S."/>
        </authorList>
    </citation>
    <scope>NUCLEOTIDE SEQUENCE [LARGE SCALE GENOMIC DNA]</scope>
    <source>
        <strain evidence="10">DSM 23317</strain>
    </source>
</reference>
<keyword evidence="10" id="KW-1185">Reference proteome</keyword>
<proteinExistence type="inferred from homology"/>
<comment type="similarity">
    <text evidence="4">Belongs to the ABC transporter superfamily. ABCF family. YheS subfamily.</text>
</comment>
<organism evidence="9 10">
    <name type="scientific">Ferrimonas sediminum</name>
    <dbReference type="NCBI Taxonomy" id="718193"/>
    <lineage>
        <taxon>Bacteria</taxon>
        <taxon>Pseudomonadati</taxon>
        <taxon>Pseudomonadota</taxon>
        <taxon>Gammaproteobacteria</taxon>
        <taxon>Alteromonadales</taxon>
        <taxon>Ferrimonadaceae</taxon>
        <taxon>Ferrimonas</taxon>
    </lineage>
</organism>
<evidence type="ECO:0000256" key="5">
    <source>
        <dbReference type="ARBA" id="ARBA00069073"/>
    </source>
</evidence>
<keyword evidence="6" id="KW-0175">Coiled coil</keyword>
<accession>A0A1G8V5C3</accession>
<dbReference type="PANTHER" id="PTHR19211:SF14">
    <property type="entry name" value="ATP-BINDING CASSETTE SUB-FAMILY F MEMBER 1"/>
    <property type="match status" value="1"/>
</dbReference>
<sequence>MITLNQVQLIRGAKRLLDNASLTIYPGHKVALVGANGCGKTSLLAMLTGQVQPDGGDLYQPKGWRLATVDQETPALATTALDYVLDGDRHYRQLEHDLANAQDNGDGRAIAASHDAFEAYHGYQIPARAAELLDGLGFDQQAQSKPVKAFSGGWRMRLNLARALLIPSDLLLLDEPTNHLDLDTLIWLETWLKRYQGTLVLISHDRDFLDQVAGEVVHIEHQKLNHYKGNYSQFERQRAEQLAQQQAQFDKQQRQKAHMQAFVDRFRYKASKARQAQSRLKALEKLTELAPLHAQSQFHIEFREPQALPNPLIQMDKVQGGYGQTTVLEQIKLNLVPGSRIGLLGRNGAGKSTLIKLLAGELTPMSGELSPNPALKIGYFAQHQLETLHPQQTPLQHLALLAPDATEQQLRDYLGGFGFSGDKALEVVAPFSGGEKARLVLALVIWQRPNLLLLDEPTNHLDLELREALTLALQQFEGAMVVVSHDRHLLRATCSEFYLVDQRRVTDFDGDLEDYHSWLIQQARSIDTGDSGPSQSEQRKNRKRQEAELRQKLSPLKKIETAIDKRMAKLQTRLTEIEESLADSRLYSDEHKKALNELLQERGELQSSLEHQEMEWLDIQEQMEAIRDAAKEHQ</sequence>
<dbReference type="FunFam" id="3.40.50.300:FF:002053">
    <property type="entry name" value="ABC transporter ATP-binding protein"/>
    <property type="match status" value="1"/>
</dbReference>
<evidence type="ECO:0000313" key="9">
    <source>
        <dbReference type="EMBL" id="SDJ60370.1"/>
    </source>
</evidence>
<evidence type="ECO:0000256" key="2">
    <source>
        <dbReference type="ARBA" id="ARBA00022741"/>
    </source>
</evidence>
<dbReference type="SUPFAM" id="SSF52540">
    <property type="entry name" value="P-loop containing nucleoside triphosphate hydrolases"/>
    <property type="match status" value="2"/>
</dbReference>
<dbReference type="InterPro" id="IPR003439">
    <property type="entry name" value="ABC_transporter-like_ATP-bd"/>
</dbReference>
<dbReference type="GO" id="GO:0016887">
    <property type="term" value="F:ATP hydrolysis activity"/>
    <property type="evidence" value="ECO:0007669"/>
    <property type="project" value="InterPro"/>
</dbReference>
<dbReference type="InterPro" id="IPR017871">
    <property type="entry name" value="ABC_transporter-like_CS"/>
</dbReference>
<dbReference type="CDD" id="cd03221">
    <property type="entry name" value="ABCF_EF-3"/>
    <property type="match status" value="2"/>
</dbReference>
<dbReference type="RefSeq" id="WP_090365678.1">
    <property type="nucleotide sequence ID" value="NZ_FNEM01000010.1"/>
</dbReference>
<dbReference type="EMBL" id="FNEM01000010">
    <property type="protein sequence ID" value="SDJ60370.1"/>
    <property type="molecule type" value="Genomic_DNA"/>
</dbReference>
<keyword evidence="3 9" id="KW-0067">ATP-binding</keyword>
<dbReference type="InterPro" id="IPR027417">
    <property type="entry name" value="P-loop_NTPase"/>
</dbReference>
<evidence type="ECO:0000256" key="3">
    <source>
        <dbReference type="ARBA" id="ARBA00022840"/>
    </source>
</evidence>
<dbReference type="FunFam" id="3.40.50.300:FF:000011">
    <property type="entry name" value="Putative ABC transporter ATP-binding component"/>
    <property type="match status" value="1"/>
</dbReference>
<dbReference type="Pfam" id="PF00005">
    <property type="entry name" value="ABC_tran"/>
    <property type="match status" value="2"/>
</dbReference>
<keyword evidence="2" id="KW-0547">Nucleotide-binding</keyword>
<dbReference type="OrthoDB" id="9808609at2"/>
<evidence type="ECO:0000256" key="6">
    <source>
        <dbReference type="SAM" id="Coils"/>
    </source>
</evidence>
<dbReference type="Proteomes" id="UP000199527">
    <property type="component" value="Unassembled WGS sequence"/>
</dbReference>
<evidence type="ECO:0000313" key="10">
    <source>
        <dbReference type="Proteomes" id="UP000199527"/>
    </source>
</evidence>
<feature type="region of interest" description="Disordered" evidence="7">
    <location>
        <begin position="526"/>
        <end position="548"/>
    </location>
</feature>
<dbReference type="InterPro" id="IPR003593">
    <property type="entry name" value="AAA+_ATPase"/>
</dbReference>
<feature type="coiled-coil region" evidence="6">
    <location>
        <begin position="588"/>
        <end position="615"/>
    </location>
</feature>
<evidence type="ECO:0000256" key="7">
    <source>
        <dbReference type="SAM" id="MobiDB-lite"/>
    </source>
</evidence>
<evidence type="ECO:0000256" key="4">
    <source>
        <dbReference type="ARBA" id="ARBA00061571"/>
    </source>
</evidence>
<protein>
    <recommendedName>
        <fullName evidence="5">Probable ATP-binding protein YheS</fullName>
    </recommendedName>
</protein>
<dbReference type="GO" id="GO:0005524">
    <property type="term" value="F:ATP binding"/>
    <property type="evidence" value="ECO:0007669"/>
    <property type="project" value="UniProtKB-KW"/>
</dbReference>
<dbReference type="PROSITE" id="PS00211">
    <property type="entry name" value="ABC_TRANSPORTER_1"/>
    <property type="match status" value="2"/>
</dbReference>
<dbReference type="PANTHER" id="PTHR19211">
    <property type="entry name" value="ATP-BINDING TRANSPORT PROTEIN-RELATED"/>
    <property type="match status" value="1"/>
</dbReference>
<dbReference type="InterPro" id="IPR032781">
    <property type="entry name" value="ABC_tran_Xtn"/>
</dbReference>
<gene>
    <name evidence="9" type="ORF">SAMN04488540_11081</name>
</gene>
<keyword evidence="1" id="KW-0677">Repeat</keyword>
<dbReference type="AlphaFoldDB" id="A0A1G8V5C3"/>
<dbReference type="PROSITE" id="PS50893">
    <property type="entry name" value="ABC_TRANSPORTER_2"/>
    <property type="match status" value="2"/>
</dbReference>
<feature type="domain" description="ABC transporter" evidence="8">
    <location>
        <begin position="2"/>
        <end position="246"/>
    </location>
</feature>
<feature type="domain" description="ABC transporter" evidence="8">
    <location>
        <begin position="313"/>
        <end position="528"/>
    </location>
</feature>
<dbReference type="Gene3D" id="3.40.50.300">
    <property type="entry name" value="P-loop containing nucleotide triphosphate hydrolases"/>
    <property type="match status" value="2"/>
</dbReference>
<name>A0A1G8V5C3_9GAMM</name>
<dbReference type="Pfam" id="PF12848">
    <property type="entry name" value="ABC_tran_Xtn"/>
    <property type="match status" value="1"/>
</dbReference>
<dbReference type="SMART" id="SM00382">
    <property type="entry name" value="AAA"/>
    <property type="match status" value="2"/>
</dbReference>
<evidence type="ECO:0000256" key="1">
    <source>
        <dbReference type="ARBA" id="ARBA00022737"/>
    </source>
</evidence>